<protein>
    <submittedName>
        <fullName evidence="3">Uncharacterized protein</fullName>
    </submittedName>
</protein>
<evidence type="ECO:0000313" key="3">
    <source>
        <dbReference type="EMBL" id="EGT49467.1"/>
    </source>
</evidence>
<sequence length="81" mass="9573">MRLLIAVTLLCLFFVVYSSPLADQTRINRERILQQLEKLGVKLENNIMFMTSDYWDDEPYGKPREENSREHNEHDGTISEN</sequence>
<dbReference type="Proteomes" id="UP000008068">
    <property type="component" value="Unassembled WGS sequence"/>
</dbReference>
<proteinExistence type="predicted"/>
<feature type="signal peptide" evidence="2">
    <location>
        <begin position="1"/>
        <end position="18"/>
    </location>
</feature>
<keyword evidence="2" id="KW-0732">Signal</keyword>
<organism evidence="4">
    <name type="scientific">Caenorhabditis brenneri</name>
    <name type="common">Nematode worm</name>
    <dbReference type="NCBI Taxonomy" id="135651"/>
    <lineage>
        <taxon>Eukaryota</taxon>
        <taxon>Metazoa</taxon>
        <taxon>Ecdysozoa</taxon>
        <taxon>Nematoda</taxon>
        <taxon>Chromadorea</taxon>
        <taxon>Rhabditida</taxon>
        <taxon>Rhabditina</taxon>
        <taxon>Rhabditomorpha</taxon>
        <taxon>Rhabditoidea</taxon>
        <taxon>Rhabditidae</taxon>
        <taxon>Peloderinae</taxon>
        <taxon>Caenorhabditis</taxon>
    </lineage>
</organism>
<dbReference type="InParanoid" id="G0MCV6"/>
<keyword evidence="4" id="KW-1185">Reference proteome</keyword>
<feature type="region of interest" description="Disordered" evidence="1">
    <location>
        <begin position="55"/>
        <end position="81"/>
    </location>
</feature>
<accession>G0MCV6</accession>
<evidence type="ECO:0000256" key="2">
    <source>
        <dbReference type="SAM" id="SignalP"/>
    </source>
</evidence>
<dbReference type="HOGENOM" id="CLU_2575970_0_0_1"/>
<gene>
    <name evidence="3" type="ORF">CAEBREN_08661</name>
</gene>
<evidence type="ECO:0000313" key="4">
    <source>
        <dbReference type="Proteomes" id="UP000008068"/>
    </source>
</evidence>
<dbReference type="EMBL" id="GL379790">
    <property type="protein sequence ID" value="EGT49467.1"/>
    <property type="molecule type" value="Genomic_DNA"/>
</dbReference>
<dbReference type="AlphaFoldDB" id="G0MCV6"/>
<name>G0MCV6_CAEBE</name>
<feature type="chain" id="PRO_5003403002" evidence="2">
    <location>
        <begin position="19"/>
        <end position="81"/>
    </location>
</feature>
<evidence type="ECO:0000256" key="1">
    <source>
        <dbReference type="SAM" id="MobiDB-lite"/>
    </source>
</evidence>
<reference evidence="4" key="1">
    <citation type="submission" date="2011-07" db="EMBL/GenBank/DDBJ databases">
        <authorList>
            <consortium name="Caenorhabditis brenneri Sequencing and Analysis Consortium"/>
            <person name="Wilson R.K."/>
        </authorList>
    </citation>
    <scope>NUCLEOTIDE SEQUENCE [LARGE SCALE GENOMIC DNA]</scope>
    <source>
        <strain evidence="4">PB2801</strain>
    </source>
</reference>
<feature type="compositionally biased region" description="Basic and acidic residues" evidence="1">
    <location>
        <begin position="59"/>
        <end position="81"/>
    </location>
</feature>